<feature type="compositionally biased region" description="Polar residues" evidence="1">
    <location>
        <begin position="171"/>
        <end position="183"/>
    </location>
</feature>
<protein>
    <submittedName>
        <fullName evidence="2">Uncharacterized protein</fullName>
    </submittedName>
</protein>
<feature type="compositionally biased region" description="Polar residues" evidence="1">
    <location>
        <begin position="276"/>
        <end position="291"/>
    </location>
</feature>
<name>A0AAW1REZ6_9CHLO</name>
<reference evidence="2 3" key="1">
    <citation type="journal article" date="2024" name="Nat. Commun.">
        <title>Phylogenomics reveals the evolutionary origins of lichenization in chlorophyte algae.</title>
        <authorList>
            <person name="Puginier C."/>
            <person name="Libourel C."/>
            <person name="Otte J."/>
            <person name="Skaloud P."/>
            <person name="Haon M."/>
            <person name="Grisel S."/>
            <person name="Petersen M."/>
            <person name="Berrin J.G."/>
            <person name="Delaux P.M."/>
            <person name="Dal Grande F."/>
            <person name="Keller J."/>
        </authorList>
    </citation>
    <scope>NUCLEOTIDE SEQUENCE [LARGE SCALE GENOMIC DNA]</scope>
    <source>
        <strain evidence="2 3">SAG 2145</strain>
    </source>
</reference>
<feature type="region of interest" description="Disordered" evidence="1">
    <location>
        <begin position="355"/>
        <end position="527"/>
    </location>
</feature>
<feature type="region of interest" description="Disordered" evidence="1">
    <location>
        <begin position="272"/>
        <end position="291"/>
    </location>
</feature>
<evidence type="ECO:0000313" key="2">
    <source>
        <dbReference type="EMBL" id="KAK9832314.1"/>
    </source>
</evidence>
<feature type="region of interest" description="Disordered" evidence="1">
    <location>
        <begin position="119"/>
        <end position="191"/>
    </location>
</feature>
<feature type="compositionally biased region" description="Basic and acidic residues" evidence="1">
    <location>
        <begin position="582"/>
        <end position="596"/>
    </location>
</feature>
<feature type="region of interest" description="Disordered" evidence="1">
    <location>
        <begin position="210"/>
        <end position="252"/>
    </location>
</feature>
<evidence type="ECO:0000313" key="3">
    <source>
        <dbReference type="Proteomes" id="UP001438707"/>
    </source>
</evidence>
<dbReference type="Proteomes" id="UP001438707">
    <property type="component" value="Unassembled WGS sequence"/>
</dbReference>
<evidence type="ECO:0000256" key="1">
    <source>
        <dbReference type="SAM" id="MobiDB-lite"/>
    </source>
</evidence>
<feature type="compositionally biased region" description="Polar residues" evidence="1">
    <location>
        <begin position="393"/>
        <end position="411"/>
    </location>
</feature>
<gene>
    <name evidence="2" type="ORF">WJX74_005958</name>
</gene>
<feature type="compositionally biased region" description="Polar residues" evidence="1">
    <location>
        <begin position="228"/>
        <end position="240"/>
    </location>
</feature>
<sequence>MRPRFRASSLRADTSRSQGTLCCTPKTACTAILVVLLQQASCSPHAAAIRLDLPDEIANPALWLDNAASSTLDDQLKPGLPKALHQEIQTHHVGGCQPALDLSCLDAAFKLGGSASRRSLIEEDASPGQQTAGRDRGHSTRTSRAHSRPGSGPSGGGRRRQQQAPEPTAPATYTNDAMGNSSKGDIGRNGKRQMVADGVSRLDASLTAEMEKAQQMQSGRRPLPSGSADASDQQPSSETIAGTPAGSAATGDEDLQSLTDKIHIHRGVEEDVDDIVTSSSGTSNIEDSRSNNFEDLADDKYQGLETSKNFNVLNGSNSGELAEGGDSEAMLGSTIAELAEYSLASSGMNPADLKLSTKSKGGVRASNASAEEGEGDSLQEPHLEAVSLDSRRSMSSKQTSKGNDGSRSSGAEGQEGREALSDDRFKSNTPKTGSQAGHSSTGSSKAGSRNAPSTQGKSSGRVSNSKGQGTAKISGSESSAVPGRIAAEGSRGSAQSETRDSRSDDSSYESRDAAFGSDNQHQTEALVAKATRRLKQLELHALNSDAALLSRHSAGSELSQPGRQLTERHDTSSDASPSAEQARSDLTETHHDRKPEPALSHAHSHPSAKPEHEVERSGSKVHKVSQMGLHESGFECRWEGSEYEEAHPELLTPESNHTACRYRNLLLWNDQVYFVSSNSTQPRIPRVRMSVENSSWAQTLDIQVVSPTKLPEKWHTKAPQKALQAVIFWHMSHYGDVGRTLGEDGPNMHILACTMLGYCAKNMAEHMRQLNVIYTNNPWEGRWPGPAADVAKCFSHSSPSRLGAPAEEYKDQLVLIKHAAAGIGPKCRSSEFCREEFGAGPPASHEMESWQERVSTCFGVPSISRIDAMPKPWIGVVDHVGGSSDSIHDVNAVMGMLRSELGGHEHLEIKHLDLSSNTSIREQAQLFDHMAVAIQVGGNDHGSWIFMPHGAAVVELLREGANTQMQSSIRMAQDLSFMGLIYEPVAEQPSHVASAATATWEYQNLTALEKQAFQRGDCPRESHELWCEKWRGHSSLQVRIPDLQTAVHLALKKVGISVTRNSSPQSPSASPSPLTSSESSSHTSISSPSTARSASLRAPESSSSPASHSQSPSASQFQSAVDSSSAVATPASSSATGDAARNSAAATSDVDAKSSSKEGVMLESASGPVNSKVADTVASEW</sequence>
<keyword evidence="3" id="KW-1185">Reference proteome</keyword>
<dbReference type="EMBL" id="JALJOS010000012">
    <property type="protein sequence ID" value="KAK9832314.1"/>
    <property type="molecule type" value="Genomic_DNA"/>
</dbReference>
<feature type="compositionally biased region" description="Basic and acidic residues" evidence="1">
    <location>
        <begin position="608"/>
        <end position="618"/>
    </location>
</feature>
<feature type="compositionally biased region" description="Basic and acidic residues" evidence="1">
    <location>
        <begin position="414"/>
        <end position="426"/>
    </location>
</feature>
<organism evidence="2 3">
    <name type="scientific">Apatococcus lobatus</name>
    <dbReference type="NCBI Taxonomy" id="904363"/>
    <lineage>
        <taxon>Eukaryota</taxon>
        <taxon>Viridiplantae</taxon>
        <taxon>Chlorophyta</taxon>
        <taxon>core chlorophytes</taxon>
        <taxon>Trebouxiophyceae</taxon>
        <taxon>Chlorellales</taxon>
        <taxon>Chlorellaceae</taxon>
        <taxon>Apatococcus</taxon>
    </lineage>
</organism>
<feature type="compositionally biased region" description="Basic and acidic residues" evidence="1">
    <location>
        <begin position="497"/>
        <end position="512"/>
    </location>
</feature>
<comment type="caution">
    <text evidence="2">The sequence shown here is derived from an EMBL/GenBank/DDBJ whole genome shotgun (WGS) entry which is preliminary data.</text>
</comment>
<dbReference type="AlphaFoldDB" id="A0AAW1REZ6"/>
<accession>A0AAW1REZ6</accession>
<feature type="region of interest" description="Disordered" evidence="1">
    <location>
        <begin position="1058"/>
        <end position="1181"/>
    </location>
</feature>
<feature type="region of interest" description="Disordered" evidence="1">
    <location>
        <begin position="552"/>
        <end position="626"/>
    </location>
</feature>
<feature type="compositionally biased region" description="Low complexity" evidence="1">
    <location>
        <begin position="1062"/>
        <end position="1136"/>
    </location>
</feature>
<proteinExistence type="predicted"/>
<feature type="compositionally biased region" description="Polar residues" evidence="1">
    <location>
        <begin position="427"/>
        <end position="479"/>
    </location>
</feature>